<dbReference type="Gene3D" id="3.30.530.20">
    <property type="match status" value="1"/>
</dbReference>
<evidence type="ECO:0000313" key="2">
    <source>
        <dbReference type="EMBL" id="RRO86143.1"/>
    </source>
</evidence>
<dbReference type="Pfam" id="PF10604">
    <property type="entry name" value="Polyketide_cyc2"/>
    <property type="match status" value="1"/>
</dbReference>
<feature type="region of interest" description="Disordered" evidence="1">
    <location>
        <begin position="1"/>
        <end position="20"/>
    </location>
</feature>
<accession>A0A426PXU2</accession>
<dbReference type="InterPro" id="IPR023393">
    <property type="entry name" value="START-like_dom_sf"/>
</dbReference>
<proteinExistence type="predicted"/>
<organism evidence="2 3">
    <name type="scientific">Corynebacterium bovis</name>
    <dbReference type="NCBI Taxonomy" id="36808"/>
    <lineage>
        <taxon>Bacteria</taxon>
        <taxon>Bacillati</taxon>
        <taxon>Actinomycetota</taxon>
        <taxon>Actinomycetes</taxon>
        <taxon>Mycobacteriales</taxon>
        <taxon>Corynebacteriaceae</taxon>
        <taxon>Corynebacterium</taxon>
    </lineage>
</organism>
<dbReference type="AlphaFoldDB" id="A0A426PXU2"/>
<dbReference type="RefSeq" id="WP_125173469.1">
    <property type="nucleotide sequence ID" value="NZ_JAPJOD010000005.1"/>
</dbReference>
<evidence type="ECO:0000256" key="1">
    <source>
        <dbReference type="SAM" id="MobiDB-lite"/>
    </source>
</evidence>
<evidence type="ECO:0000313" key="3">
    <source>
        <dbReference type="Proteomes" id="UP000276526"/>
    </source>
</evidence>
<protein>
    <submittedName>
        <fullName evidence="2">Polyketide cyclase</fullName>
    </submittedName>
</protein>
<dbReference type="InterPro" id="IPR019587">
    <property type="entry name" value="Polyketide_cyclase/dehydratase"/>
</dbReference>
<dbReference type="CDD" id="cd07812">
    <property type="entry name" value="SRPBCC"/>
    <property type="match status" value="1"/>
</dbReference>
<reference evidence="2 3" key="1">
    <citation type="submission" date="2018-01" db="EMBL/GenBank/DDBJ databases">
        <title>Twenty Corynebacterium bovis Genomes.</title>
        <authorList>
            <person name="Gulvik C.A."/>
        </authorList>
    </citation>
    <scope>NUCLEOTIDE SEQUENCE [LARGE SCALE GENOMIC DNA]</scope>
    <source>
        <strain evidence="2 3">F6900</strain>
    </source>
</reference>
<comment type="caution">
    <text evidence="2">The sequence shown here is derived from an EMBL/GenBank/DDBJ whole genome shotgun (WGS) entry which is preliminary data.</text>
</comment>
<sequence length="189" mass="20420">MSGVTGAPGHDGHPDSGFAPERFRAEESVDIDARPETVFDIVTDVRRTPEWSPVVAEASLREGTAGDDGRPTVGSVIVGVNRKGDRTWTTESRVDVVERPSRFVWTVAGGVVTWGYRIDATDSGCSLTETWHVNDEGFAFFRDRYGDDAAAQLESRRDDALSGIPATLDRIRRIAEAVGVDAEPGDDGA</sequence>
<dbReference type="Proteomes" id="UP000276526">
    <property type="component" value="Unassembled WGS sequence"/>
</dbReference>
<dbReference type="SUPFAM" id="SSF55961">
    <property type="entry name" value="Bet v1-like"/>
    <property type="match status" value="1"/>
</dbReference>
<name>A0A426PXU2_9CORY</name>
<gene>
    <name evidence="2" type="ORF">CXF48_07835</name>
</gene>
<dbReference type="EMBL" id="PQNK01000012">
    <property type="protein sequence ID" value="RRO86143.1"/>
    <property type="molecule type" value="Genomic_DNA"/>
</dbReference>